<comment type="similarity">
    <text evidence="2">Belongs to the CDP-glycerol glycerophosphotransferase family.</text>
</comment>
<evidence type="ECO:0000256" key="6">
    <source>
        <dbReference type="ARBA" id="ARBA00023136"/>
    </source>
</evidence>
<gene>
    <name evidence="7" type="ORF">J0P97_04695</name>
</gene>
<keyword evidence="8" id="KW-1185">Reference proteome</keyword>
<evidence type="ECO:0000256" key="3">
    <source>
        <dbReference type="ARBA" id="ARBA00022475"/>
    </source>
</evidence>
<dbReference type="Proteomes" id="UP000740605">
    <property type="component" value="Unassembled WGS sequence"/>
</dbReference>
<name>A0ABS5XS55_9MICO</name>
<dbReference type="EMBL" id="JAFLHG010000003">
    <property type="protein sequence ID" value="MBT8797369.1"/>
    <property type="molecule type" value="Genomic_DNA"/>
</dbReference>
<dbReference type="Pfam" id="PF04464">
    <property type="entry name" value="Glyphos_transf"/>
    <property type="match status" value="1"/>
</dbReference>
<keyword evidence="3" id="KW-1003">Cell membrane</keyword>
<dbReference type="InterPro" id="IPR007554">
    <property type="entry name" value="Glycerophosphate_synth"/>
</dbReference>
<protein>
    <submittedName>
        <fullName evidence="7">CDP-glycerol glycerophosphotransferase family protein</fullName>
    </submittedName>
</protein>
<dbReference type="PANTHER" id="PTHR37316:SF3">
    <property type="entry name" value="TEICHOIC ACID GLYCEROL-PHOSPHATE TRANSFERASE"/>
    <property type="match status" value="1"/>
</dbReference>
<comment type="subcellular location">
    <subcellularLocation>
        <location evidence="1">Cell membrane</location>
        <topology evidence="1">Peripheral membrane protein</topology>
    </subcellularLocation>
</comment>
<sequence>MTIAARLDDTAVPELVLTGSGPRPDSAALVGRRARVDARVSGDGTTWTVRFPLEAARWGGAPRPLPTGDYALELIAAGGEGLAVAAEVPDTMTATLRAGLHSGILRVRPPIDPAYETGEGQAALERRYATRPQGLENAVFFESFSGLGASCNPRAIDRELARVAPGVTRYWSIVDLSVEVPEGAIAVVEGSPSWWRARGAARLLVVNDWLRRRYERRRGQVVLQTWHGTPLKRLALHRPGFDPRRMLAVVRESRRWDVLLAQNAFGARVMRKAYAFLRRPVWVEGYPRNDAVVSAAPGPLRAALGIAADERVILYAPTWRDDREEMVDHLDPARLAADTGAVVLVRGHSRTLLPGRDVRGARVLDVTTYPDMSDLLVVADTLVTDYSSVMFDFTATGKPIHFFTPDLEHYREDLRGFYFDLAAHAPGPLSTTQDELTATLADDSIAAEYAQQYARWQSRFNARDDGHAAERVVARILDQGFVDRA</sequence>
<proteinExistence type="inferred from homology"/>
<dbReference type="Gene3D" id="3.40.50.12580">
    <property type="match status" value="1"/>
</dbReference>
<organism evidence="7 8">
    <name type="scientific">Microbacterium flavum</name>
    <dbReference type="NCBI Taxonomy" id="415216"/>
    <lineage>
        <taxon>Bacteria</taxon>
        <taxon>Bacillati</taxon>
        <taxon>Actinomycetota</taxon>
        <taxon>Actinomycetes</taxon>
        <taxon>Micrococcales</taxon>
        <taxon>Microbacteriaceae</taxon>
        <taxon>Microbacterium</taxon>
    </lineage>
</organism>
<keyword evidence="5" id="KW-0777">Teichoic acid biosynthesis</keyword>
<keyword evidence="6" id="KW-0472">Membrane</keyword>
<dbReference type="SUPFAM" id="SSF53756">
    <property type="entry name" value="UDP-Glycosyltransferase/glycogen phosphorylase"/>
    <property type="match status" value="1"/>
</dbReference>
<comment type="caution">
    <text evidence="7">The sequence shown here is derived from an EMBL/GenBank/DDBJ whole genome shotgun (WGS) entry which is preliminary data.</text>
</comment>
<evidence type="ECO:0000256" key="4">
    <source>
        <dbReference type="ARBA" id="ARBA00022679"/>
    </source>
</evidence>
<evidence type="ECO:0000256" key="1">
    <source>
        <dbReference type="ARBA" id="ARBA00004202"/>
    </source>
</evidence>
<evidence type="ECO:0000256" key="2">
    <source>
        <dbReference type="ARBA" id="ARBA00010488"/>
    </source>
</evidence>
<keyword evidence="4" id="KW-0808">Transferase</keyword>
<evidence type="ECO:0000313" key="8">
    <source>
        <dbReference type="Proteomes" id="UP000740605"/>
    </source>
</evidence>
<accession>A0ABS5XS55</accession>
<dbReference type="PANTHER" id="PTHR37316">
    <property type="entry name" value="TEICHOIC ACID GLYCEROL-PHOSPHATE PRIMASE"/>
    <property type="match status" value="1"/>
</dbReference>
<dbReference type="Gene3D" id="3.40.50.11820">
    <property type="match status" value="1"/>
</dbReference>
<evidence type="ECO:0000256" key="5">
    <source>
        <dbReference type="ARBA" id="ARBA00022944"/>
    </source>
</evidence>
<dbReference type="InterPro" id="IPR043149">
    <property type="entry name" value="TagF_N"/>
</dbReference>
<evidence type="ECO:0000313" key="7">
    <source>
        <dbReference type="EMBL" id="MBT8797369.1"/>
    </source>
</evidence>
<dbReference type="RefSeq" id="WP_215486609.1">
    <property type="nucleotide sequence ID" value="NZ_BAAAPJ010000003.1"/>
</dbReference>
<reference evidence="7 8" key="1">
    <citation type="submission" date="2021-03" db="EMBL/GenBank/DDBJ databases">
        <title>Microbacterium pauli sp. nov., isolated from microfiltered milk.</title>
        <authorList>
            <person name="Bellassi P."/>
            <person name="Fontana A."/>
            <person name="Callegari M.L."/>
            <person name="Lorenzo M."/>
            <person name="Cappa F."/>
        </authorList>
    </citation>
    <scope>NUCLEOTIDE SEQUENCE [LARGE SCALE GENOMIC DNA]</scope>
    <source>
        <strain evidence="7 8">DSM 18909</strain>
    </source>
</reference>
<dbReference type="InterPro" id="IPR043148">
    <property type="entry name" value="TagF_C"/>
</dbReference>
<dbReference type="InterPro" id="IPR051612">
    <property type="entry name" value="Teichoic_Acid_Biosynth"/>
</dbReference>